<dbReference type="PANTHER" id="PTHR37577:SF1">
    <property type="entry name" value="INTEGRAL MEMBRANE PROTEIN"/>
    <property type="match status" value="1"/>
</dbReference>
<dbReference type="InterPro" id="IPR053018">
    <property type="entry name" value="Elsinochrome_Biosynth-Asso"/>
</dbReference>
<dbReference type="EMBL" id="VICG01000005">
    <property type="protein sequence ID" value="KAA8571809.1"/>
    <property type="molecule type" value="Genomic_DNA"/>
</dbReference>
<dbReference type="PANTHER" id="PTHR37577">
    <property type="entry name" value="INTEGRAL MEMBRANE PROTEIN"/>
    <property type="match status" value="1"/>
</dbReference>
<reference evidence="2 3" key="1">
    <citation type="submission" date="2019-06" db="EMBL/GenBank/DDBJ databases">
        <title>Genome Sequence of the Brown Rot Fungal Pathogen Monilinia fructicola.</title>
        <authorList>
            <person name="De Miccolis Angelini R.M."/>
            <person name="Landi L."/>
            <person name="Abate D."/>
            <person name="Pollastro S."/>
            <person name="Romanazzi G."/>
            <person name="Faretra F."/>
        </authorList>
    </citation>
    <scope>NUCLEOTIDE SEQUENCE [LARGE SCALE GENOMIC DNA]</scope>
    <source>
        <strain evidence="2 3">Mfrc123</strain>
    </source>
</reference>
<dbReference type="AlphaFoldDB" id="A0A5M9JUM3"/>
<keyword evidence="1" id="KW-1133">Transmembrane helix</keyword>
<feature type="transmembrane region" description="Helical" evidence="1">
    <location>
        <begin position="257"/>
        <end position="276"/>
    </location>
</feature>
<keyword evidence="1" id="KW-0472">Membrane</keyword>
<feature type="transmembrane region" description="Helical" evidence="1">
    <location>
        <begin position="302"/>
        <end position="323"/>
    </location>
</feature>
<dbReference type="Proteomes" id="UP000322873">
    <property type="component" value="Unassembled WGS sequence"/>
</dbReference>
<name>A0A5M9JUM3_MONFR</name>
<proteinExistence type="predicted"/>
<feature type="transmembrane region" description="Helical" evidence="1">
    <location>
        <begin position="42"/>
        <end position="68"/>
    </location>
</feature>
<accession>A0A5M9JUM3</accession>
<organism evidence="2 3">
    <name type="scientific">Monilinia fructicola</name>
    <name type="common">Brown rot fungus</name>
    <name type="synonym">Ciboria fructicola</name>
    <dbReference type="NCBI Taxonomy" id="38448"/>
    <lineage>
        <taxon>Eukaryota</taxon>
        <taxon>Fungi</taxon>
        <taxon>Dikarya</taxon>
        <taxon>Ascomycota</taxon>
        <taxon>Pezizomycotina</taxon>
        <taxon>Leotiomycetes</taxon>
        <taxon>Helotiales</taxon>
        <taxon>Sclerotiniaceae</taxon>
        <taxon>Monilinia</taxon>
    </lineage>
</organism>
<evidence type="ECO:0000256" key="1">
    <source>
        <dbReference type="SAM" id="Phobius"/>
    </source>
</evidence>
<feature type="transmembrane region" description="Helical" evidence="1">
    <location>
        <begin position="142"/>
        <end position="161"/>
    </location>
</feature>
<evidence type="ECO:0000313" key="3">
    <source>
        <dbReference type="Proteomes" id="UP000322873"/>
    </source>
</evidence>
<dbReference type="VEuPathDB" id="FungiDB:MFRU_035g00440"/>
<evidence type="ECO:0000313" key="2">
    <source>
        <dbReference type="EMBL" id="KAA8571809.1"/>
    </source>
</evidence>
<protein>
    <submittedName>
        <fullName evidence="2">Uncharacterized protein</fullName>
    </submittedName>
</protein>
<keyword evidence="3" id="KW-1185">Reference proteome</keyword>
<feature type="transmembrane region" description="Helical" evidence="1">
    <location>
        <begin position="168"/>
        <end position="186"/>
    </location>
</feature>
<gene>
    <name evidence="2" type="ORF">EYC84_001774</name>
</gene>
<keyword evidence="1" id="KW-0812">Transmembrane</keyword>
<comment type="caution">
    <text evidence="2">The sequence shown here is derived from an EMBL/GenBank/DDBJ whole genome shotgun (WGS) entry which is preliminary data.</text>
</comment>
<sequence length="478" mass="52902">MGAYVSKDLCQTHHNISFTCNITSDEFVAGTTQGKFEGNADIAGVGVLAAFFAISSIALITSACYLYTQTTQGQLTGAGGLLKRGSVVGRPVKTITLFSIMENIILSCSDQQIFTSGAYAITLRWAQCCRISAYHYNIVGNMMLMGCATHLLSMIIVSDYWKGRSIALLRTSLIIILYIFTGVILANQNTKSGPDTVLWPSGVPNRNETNSTMILPAACFLSGDFSFADTLNSTFASEKSLETAVFDSTPGNHVVGWNLYILMLLFYIISFLADIARAGCNRYKPVDTQHRSRWFGPRMCKFVSWAFWGYQLIGMILCASALLNSFNYIRNLRNWMDASGWIQPDIGGKNPENDPTTFGQMVPILMTLMTLFTLIQDLSEKRVQERENKKDSDVNPQSFELLPHMETESQPPTPYASHFELPREKKDSIMVNVISEPSTPVLSKNDYDNGRAVMYRTSSAPVNSTSMRADSITGTISL</sequence>